<protein>
    <recommendedName>
        <fullName evidence="4">Phorbol-ester/DAG-type domain-containing protein</fullName>
    </recommendedName>
</protein>
<dbReference type="OrthoDB" id="6192118at2759"/>
<name>A0A8B6FSH9_MYTGA</name>
<gene>
    <name evidence="2" type="ORF">MGAL_10B025901</name>
</gene>
<evidence type="ECO:0000313" key="3">
    <source>
        <dbReference type="Proteomes" id="UP000596742"/>
    </source>
</evidence>
<feature type="compositionally biased region" description="Polar residues" evidence="1">
    <location>
        <begin position="216"/>
        <end position="228"/>
    </location>
</feature>
<accession>A0A8B6FSH9</accession>
<proteinExistence type="predicted"/>
<evidence type="ECO:0000313" key="2">
    <source>
        <dbReference type="EMBL" id="VDI52335.1"/>
    </source>
</evidence>
<evidence type="ECO:0000256" key="1">
    <source>
        <dbReference type="SAM" id="MobiDB-lite"/>
    </source>
</evidence>
<feature type="region of interest" description="Disordered" evidence="1">
    <location>
        <begin position="202"/>
        <end position="258"/>
    </location>
</feature>
<comment type="caution">
    <text evidence="2">The sequence shown here is derived from an EMBL/GenBank/DDBJ whole genome shotgun (WGS) entry which is preliminary data.</text>
</comment>
<evidence type="ECO:0008006" key="4">
    <source>
        <dbReference type="Google" id="ProtNLM"/>
    </source>
</evidence>
<organism evidence="2 3">
    <name type="scientific">Mytilus galloprovincialis</name>
    <name type="common">Mediterranean mussel</name>
    <dbReference type="NCBI Taxonomy" id="29158"/>
    <lineage>
        <taxon>Eukaryota</taxon>
        <taxon>Metazoa</taxon>
        <taxon>Spiralia</taxon>
        <taxon>Lophotrochozoa</taxon>
        <taxon>Mollusca</taxon>
        <taxon>Bivalvia</taxon>
        <taxon>Autobranchia</taxon>
        <taxon>Pteriomorphia</taxon>
        <taxon>Mytilida</taxon>
        <taxon>Mytiloidea</taxon>
        <taxon>Mytilidae</taxon>
        <taxon>Mytilinae</taxon>
        <taxon>Mytilus</taxon>
    </lineage>
</organism>
<sequence>MSDTKISGVKINIEKGNRKLAEQLEEAIATLQSGLGLSNTSNPQTGVVQNLNQGERCHKCNRNCRTKAVLCIYGHLFVLSKKFKNNNIVKALEANDKQDITLAESLLQEENVLNCHACDLSIINKVDCCSICLMKFHSTCLNTTNHTCFACLGLKDQSDIVQPVITQDQQTTAKTIDAERLSVGNIIDCSPTKHTEKNAENLTTSNTLSNTNNSTAQDQNETSANSEFQKLKMKETSTTRTETAEKKDEQFEAEGDCY</sequence>
<feature type="compositionally biased region" description="Low complexity" evidence="1">
    <location>
        <begin position="202"/>
        <end position="215"/>
    </location>
</feature>
<dbReference type="Proteomes" id="UP000596742">
    <property type="component" value="Unassembled WGS sequence"/>
</dbReference>
<reference evidence="2" key="1">
    <citation type="submission" date="2018-11" db="EMBL/GenBank/DDBJ databases">
        <authorList>
            <person name="Alioto T."/>
            <person name="Alioto T."/>
        </authorList>
    </citation>
    <scope>NUCLEOTIDE SEQUENCE</scope>
</reference>
<dbReference type="EMBL" id="UYJE01007164">
    <property type="protein sequence ID" value="VDI52335.1"/>
    <property type="molecule type" value="Genomic_DNA"/>
</dbReference>
<dbReference type="AlphaFoldDB" id="A0A8B6FSH9"/>
<feature type="compositionally biased region" description="Basic and acidic residues" evidence="1">
    <location>
        <begin position="229"/>
        <end position="250"/>
    </location>
</feature>
<keyword evidence="3" id="KW-1185">Reference proteome</keyword>